<dbReference type="EMBL" id="JBHTCH010000025">
    <property type="protein sequence ID" value="MFC7362467.1"/>
    <property type="molecule type" value="Genomic_DNA"/>
</dbReference>
<comment type="similarity">
    <text evidence="2">Belongs to the glycosyl hydrolase 88 family.</text>
</comment>
<gene>
    <name evidence="3" type="ORF">ACFQO6_19515</name>
</gene>
<dbReference type="Proteomes" id="UP001596524">
    <property type="component" value="Unassembled WGS sequence"/>
</dbReference>
<sequence>MNAADSTPPATTAPPARHLSIDEALDAAAKKVRNLITTHPGEWPTYTKNGRWVFDADPWAPTWSGGFLTGQLWVHAQRTGDPWWREQAEKYSLLLEPRQHDLTTHDIGFLFDHSWGRWYDLEPSSHAAAVLITAGRSMASRYREHGGYLCTWVDPGSTFIDVMMNVGIIMRAAELSGDQKLRDIAVTHTRTSLRYLVRGDGSTVHEGWFDTTTGEFLRAATHQGSRADSSWARGQSWAIYGFTTMYRHTGDEDFLDAARRTADYFLAHTLEDGVPPNDFRDADGDNKREASAGAIAAAGLLLLSRTIEGPSVDGPYGQQARRLVNTLSSTEYISADLPEYEGVLRHATYHYRNGLGIDESVMWGDHFLVEALDGIRRADQAQNQEGGR</sequence>
<dbReference type="PANTHER" id="PTHR36845:SF1">
    <property type="entry name" value="HYDROLASE, PUTATIVE (AFU_ORTHOLOGUE AFUA_7G05090)-RELATED"/>
    <property type="match status" value="1"/>
</dbReference>
<accession>A0ABW2N5A8</accession>
<proteinExistence type="inferred from homology"/>
<evidence type="ECO:0000313" key="3">
    <source>
        <dbReference type="EMBL" id="MFC7362467.1"/>
    </source>
</evidence>
<dbReference type="PANTHER" id="PTHR36845">
    <property type="entry name" value="HYDROLASE, PUTATIVE (AFU_ORTHOLOGUE AFUA_7G05090)-RELATED"/>
    <property type="match status" value="1"/>
</dbReference>
<dbReference type="Pfam" id="PF07470">
    <property type="entry name" value="Glyco_hydro_88"/>
    <property type="match status" value="1"/>
</dbReference>
<dbReference type="GO" id="GO:0016787">
    <property type="term" value="F:hydrolase activity"/>
    <property type="evidence" value="ECO:0007669"/>
    <property type="project" value="UniProtKB-KW"/>
</dbReference>
<dbReference type="SUPFAM" id="SSF48208">
    <property type="entry name" value="Six-hairpin glycosidases"/>
    <property type="match status" value="1"/>
</dbReference>
<comment type="caution">
    <text evidence="3">The sequence shown here is derived from an EMBL/GenBank/DDBJ whole genome shotgun (WGS) entry which is preliminary data.</text>
</comment>
<evidence type="ECO:0000256" key="1">
    <source>
        <dbReference type="ARBA" id="ARBA00022801"/>
    </source>
</evidence>
<evidence type="ECO:0000256" key="2">
    <source>
        <dbReference type="ARBA" id="ARBA00038358"/>
    </source>
</evidence>
<dbReference type="RefSeq" id="WP_255889107.1">
    <property type="nucleotide sequence ID" value="NZ_JAFMZM010000001.1"/>
</dbReference>
<organism evidence="3 4">
    <name type="scientific">Nocardioides astragali</name>
    <dbReference type="NCBI Taxonomy" id="1776736"/>
    <lineage>
        <taxon>Bacteria</taxon>
        <taxon>Bacillati</taxon>
        <taxon>Actinomycetota</taxon>
        <taxon>Actinomycetes</taxon>
        <taxon>Propionibacteriales</taxon>
        <taxon>Nocardioidaceae</taxon>
        <taxon>Nocardioides</taxon>
    </lineage>
</organism>
<dbReference type="InterPro" id="IPR010905">
    <property type="entry name" value="Glyco_hydro_88"/>
</dbReference>
<reference evidence="4" key="1">
    <citation type="journal article" date="2019" name="Int. J. Syst. Evol. Microbiol.">
        <title>The Global Catalogue of Microorganisms (GCM) 10K type strain sequencing project: providing services to taxonomists for standard genome sequencing and annotation.</title>
        <authorList>
            <consortium name="The Broad Institute Genomics Platform"/>
            <consortium name="The Broad Institute Genome Sequencing Center for Infectious Disease"/>
            <person name="Wu L."/>
            <person name="Ma J."/>
        </authorList>
    </citation>
    <scope>NUCLEOTIDE SEQUENCE [LARGE SCALE GENOMIC DNA]</scope>
    <source>
        <strain evidence="4">FCH27</strain>
    </source>
</reference>
<dbReference type="InterPro" id="IPR008928">
    <property type="entry name" value="6-hairpin_glycosidase_sf"/>
</dbReference>
<evidence type="ECO:0000313" key="4">
    <source>
        <dbReference type="Proteomes" id="UP001596524"/>
    </source>
</evidence>
<dbReference type="Gene3D" id="1.50.10.10">
    <property type="match status" value="1"/>
</dbReference>
<keyword evidence="1 3" id="KW-0378">Hydrolase</keyword>
<protein>
    <submittedName>
        <fullName evidence="3">Glycoside hydrolase family 88 protein</fullName>
    </submittedName>
</protein>
<keyword evidence="4" id="KW-1185">Reference proteome</keyword>
<dbReference type="InterPro" id="IPR052369">
    <property type="entry name" value="UG_Glycosaminoglycan_Hydrolase"/>
</dbReference>
<name>A0ABW2N5A8_9ACTN</name>
<dbReference type="InterPro" id="IPR012341">
    <property type="entry name" value="6hp_glycosidase-like_sf"/>
</dbReference>